<dbReference type="Proteomes" id="UP000264353">
    <property type="component" value="Unassembled WGS sequence"/>
</dbReference>
<dbReference type="SUPFAM" id="SSF56300">
    <property type="entry name" value="Metallo-dependent phosphatases"/>
    <property type="match status" value="1"/>
</dbReference>
<comment type="cofactor">
    <cofactor evidence="1">
        <name>Mn(2+)</name>
        <dbReference type="ChEBI" id="CHEBI:29035"/>
    </cofactor>
</comment>
<evidence type="ECO:0000256" key="2">
    <source>
        <dbReference type="ARBA" id="ARBA00013081"/>
    </source>
</evidence>
<keyword evidence="4" id="KW-0677">Repeat</keyword>
<dbReference type="PRINTS" id="PR00114">
    <property type="entry name" value="STPHPHTASE"/>
</dbReference>
<dbReference type="Pfam" id="PF00149">
    <property type="entry name" value="Metallophos"/>
    <property type="match status" value="1"/>
</dbReference>
<evidence type="ECO:0000313" key="8">
    <source>
        <dbReference type="EMBL" id="RIA05482.1"/>
    </source>
</evidence>
<keyword evidence="6" id="KW-0464">Manganese</keyword>
<feature type="domain" description="Serine/threonine specific protein phosphatases" evidence="7">
    <location>
        <begin position="205"/>
        <end position="481"/>
    </location>
</feature>
<dbReference type="InterPro" id="IPR004843">
    <property type="entry name" value="Calcineurin-like_PHP"/>
</dbReference>
<evidence type="ECO:0000259" key="7">
    <source>
        <dbReference type="SMART" id="SM00156"/>
    </source>
</evidence>
<accession>A0A397KYH7</accession>
<dbReference type="EC" id="3.1.3.16" evidence="2"/>
<evidence type="ECO:0000256" key="4">
    <source>
        <dbReference type="ARBA" id="ARBA00022737"/>
    </source>
</evidence>
<dbReference type="Gene3D" id="3.60.21.10">
    <property type="match status" value="1"/>
</dbReference>
<dbReference type="PANTHER" id="PTHR45668">
    <property type="entry name" value="SERINE/THREONINE-PROTEIN PHOSPHATASE 5-RELATED"/>
    <property type="match status" value="1"/>
</dbReference>
<keyword evidence="5" id="KW-0378">Hydrolase</keyword>
<dbReference type="AlphaFoldDB" id="A0A397KYH7"/>
<evidence type="ECO:0000256" key="1">
    <source>
        <dbReference type="ARBA" id="ARBA00001936"/>
    </source>
</evidence>
<dbReference type="GO" id="GO:0004722">
    <property type="term" value="F:protein serine/threonine phosphatase activity"/>
    <property type="evidence" value="ECO:0007669"/>
    <property type="project" value="UniProtKB-EC"/>
</dbReference>
<evidence type="ECO:0000256" key="3">
    <source>
        <dbReference type="ARBA" id="ARBA00022723"/>
    </source>
</evidence>
<proteinExistence type="predicted"/>
<dbReference type="InterPro" id="IPR051134">
    <property type="entry name" value="PPP_phosphatase"/>
</dbReference>
<dbReference type="Pfam" id="PF08321">
    <property type="entry name" value="PPP5"/>
    <property type="match status" value="1"/>
</dbReference>
<evidence type="ECO:0000256" key="6">
    <source>
        <dbReference type="ARBA" id="ARBA00023211"/>
    </source>
</evidence>
<gene>
    <name evidence="8" type="ORF">BRARA_K00218</name>
</gene>
<dbReference type="GO" id="GO:0046872">
    <property type="term" value="F:metal ion binding"/>
    <property type="evidence" value="ECO:0007669"/>
    <property type="project" value="UniProtKB-KW"/>
</dbReference>
<reference evidence="8" key="1">
    <citation type="submission" date="2018-06" db="EMBL/GenBank/DDBJ databases">
        <title>WGS assembly of Brassica rapa FPsc.</title>
        <authorList>
            <person name="Bowman J."/>
            <person name="Kohchi T."/>
            <person name="Yamato K."/>
            <person name="Jenkins J."/>
            <person name="Shu S."/>
            <person name="Ishizaki K."/>
            <person name="Yamaoka S."/>
            <person name="Nishihama R."/>
            <person name="Nakamura Y."/>
            <person name="Berger F."/>
            <person name="Adam C."/>
            <person name="Aki S."/>
            <person name="Althoff F."/>
            <person name="Araki T."/>
            <person name="Arteaga-Vazquez M."/>
            <person name="Balasubrmanian S."/>
            <person name="Bauer D."/>
            <person name="Boehm C."/>
            <person name="Briginshaw L."/>
            <person name="Caballero-Perez J."/>
            <person name="Catarino B."/>
            <person name="Chen F."/>
            <person name="Chiyoda S."/>
            <person name="Chovatia M."/>
            <person name="Davies K."/>
            <person name="Delmans M."/>
            <person name="Demura T."/>
            <person name="Dierschke T."/>
            <person name="Dolan L."/>
            <person name="Dorantes-Acosta A."/>
            <person name="Eklund D."/>
            <person name="Florent S."/>
            <person name="Flores-Sandoval E."/>
            <person name="Fujiyama A."/>
            <person name="Fukuzawa H."/>
            <person name="Galik B."/>
            <person name="Grimanelli D."/>
            <person name="Grimwood J."/>
            <person name="Grossniklaus U."/>
            <person name="Hamada T."/>
            <person name="Haseloff J."/>
            <person name="Hetherington A."/>
            <person name="Higo A."/>
            <person name="Hirakawa Y."/>
            <person name="Hundley H."/>
            <person name="Ikeda Y."/>
            <person name="Inoue K."/>
            <person name="Inoue S."/>
            <person name="Ishida S."/>
            <person name="Jia Q."/>
            <person name="Kakita M."/>
            <person name="Kanazawa T."/>
            <person name="Kawai Y."/>
            <person name="Kawashima T."/>
            <person name="Kennedy M."/>
            <person name="Kinose K."/>
            <person name="Kinoshita T."/>
            <person name="Kohara Y."/>
            <person name="Koide E."/>
            <person name="Komatsu K."/>
            <person name="Kopischke S."/>
            <person name="Kubo M."/>
            <person name="Kyozuka J."/>
            <person name="Lagercrantz U."/>
            <person name="Lin S."/>
            <person name="Lindquist E."/>
            <person name="Lipzen A."/>
            <person name="Lu C."/>
            <person name="Luna E."/>
            <person name="Martienssen R."/>
            <person name="Minamino N."/>
            <person name="Mizutani M."/>
            <person name="Mizutani M."/>
            <person name="Mochizuki N."/>
            <person name="Monte I."/>
            <person name="Mosher R."/>
            <person name="Nagasaki H."/>
            <person name="Nakagami H."/>
            <person name="Naramoto S."/>
            <person name="Nishitani K."/>
            <person name="Ohtani M."/>
            <person name="Okamoto T."/>
            <person name="Okumura M."/>
            <person name="Phillips J."/>
            <person name="Pollak B."/>
            <person name="Reinders A."/>
            <person name="Roevekamp M."/>
            <person name="Sano R."/>
            <person name="Sawa S."/>
            <person name="Schmid M."/>
            <person name="Shirakawa M."/>
            <person name="Solano R."/>
            <person name="Spunde A."/>
            <person name="Suetsugu N."/>
            <person name="Sugano S."/>
            <person name="Sugiyama A."/>
            <person name="Sun R."/>
            <person name="Suzuki Y."/>
            <person name="Takenaka M."/>
            <person name="Takezawa D."/>
            <person name="Tomogane H."/>
            <person name="Tsuzuki M."/>
            <person name="Ueda T."/>
            <person name="Umeda M."/>
            <person name="Ward J."/>
            <person name="Watanabe Y."/>
            <person name="Yazaki K."/>
            <person name="Yokoyama R."/>
            <person name="Yoshitake Y."/>
            <person name="Yotsui I."/>
            <person name="Zachgo S."/>
            <person name="Schmutz J."/>
        </authorList>
    </citation>
    <scope>NUCLEOTIDE SEQUENCE [LARGE SCALE GENOMIC DNA]</scope>
</reference>
<keyword evidence="3" id="KW-0479">Metal-binding</keyword>
<dbReference type="PANTHER" id="PTHR45668:SF12">
    <property type="entry name" value="SERINE_THREONINE-PROTEIN PHOSPHATASE 5"/>
    <property type="match status" value="1"/>
</dbReference>
<organism evidence="8">
    <name type="scientific">Brassica campestris</name>
    <name type="common">Field mustard</name>
    <dbReference type="NCBI Taxonomy" id="3711"/>
    <lineage>
        <taxon>Eukaryota</taxon>
        <taxon>Viridiplantae</taxon>
        <taxon>Streptophyta</taxon>
        <taxon>Embryophyta</taxon>
        <taxon>Tracheophyta</taxon>
        <taxon>Spermatophyta</taxon>
        <taxon>Magnoliopsida</taxon>
        <taxon>eudicotyledons</taxon>
        <taxon>Gunneridae</taxon>
        <taxon>Pentapetalae</taxon>
        <taxon>rosids</taxon>
        <taxon>malvids</taxon>
        <taxon>Brassicales</taxon>
        <taxon>Brassicaceae</taxon>
        <taxon>Brassiceae</taxon>
        <taxon>Brassica</taxon>
    </lineage>
</organism>
<sequence>MWKNCPPRYEHGVKREVKVNLVYPKYDHQVIQRIRKRHDDCSVFVKKDDEKGLNVVSISSVETFGGQGETFRAAVELYPHCVYQKAPTTYDVGFLVGESQNDWLYGEEEVALFWGKQLGVTIETRPHLEEEYYIVISGRTQESVQQAFTTLLLRWRSTLFEIPTLIDFKTIEVEEDYLGPRIEGDTVTFDFVMAMVDYLKNQNMVHHRYIYQVVSKAMENLQHVTSLASISLLDDDDITVCGDVHGQFYDLLNIFELNGFPSKSNPYLFNGDFVDRGAFSVEVIITLFAFKAMCPQAIYLARGNHESDGLNECFGFHREVCYKLGRDCVELFSRAFCFLPLAHVINDKIFVVHGGLFSQDGVTLSDIRDIYRFCQPPHEGLMCELLWSDPQTALGRAPNKRGCGISFGQDVTQKFLKENNLDLVVRSHEVKDKGFEVIHNGQLITVFSAPNYCDQFDNLGAYIKFTAPELIPSITTFKGVDHP</sequence>
<dbReference type="InterPro" id="IPR029052">
    <property type="entry name" value="Metallo-depent_PP-like"/>
</dbReference>
<dbReference type="InterPro" id="IPR013235">
    <property type="entry name" value="PPP_dom"/>
</dbReference>
<dbReference type="InterPro" id="IPR006186">
    <property type="entry name" value="Ser/Thr-sp_prot-phosphatase"/>
</dbReference>
<dbReference type="EMBL" id="KZ863982">
    <property type="protein sequence ID" value="RIA05482.1"/>
    <property type="molecule type" value="Genomic_DNA"/>
</dbReference>
<protein>
    <recommendedName>
        <fullName evidence="2">protein-serine/threonine phosphatase</fullName>
        <ecNumber evidence="2">3.1.3.16</ecNumber>
    </recommendedName>
</protein>
<evidence type="ECO:0000256" key="5">
    <source>
        <dbReference type="ARBA" id="ARBA00022801"/>
    </source>
</evidence>
<name>A0A397KYH7_BRACM</name>
<dbReference type="SMART" id="SM00156">
    <property type="entry name" value="PP2Ac"/>
    <property type="match status" value="1"/>
</dbReference>